<dbReference type="Proteomes" id="UP001500368">
    <property type="component" value="Unassembled WGS sequence"/>
</dbReference>
<protein>
    <recommendedName>
        <fullName evidence="2">Helix-turn-helix domain-containing protein</fullName>
    </recommendedName>
</protein>
<sequence length="86" mass="9718">MTSTTTAGSATKGTRKQLTKDDLPRLMTADETAQALGISRGTLYNWRAAGRGPKAVPWSNRLHFLPEDVQAWMQDEMKKARRMVRR</sequence>
<organism evidence="3 4">
    <name type="scientific">Nesterenkonia rhizosphaerae</name>
    <dbReference type="NCBI Taxonomy" id="1348272"/>
    <lineage>
        <taxon>Bacteria</taxon>
        <taxon>Bacillati</taxon>
        <taxon>Actinomycetota</taxon>
        <taxon>Actinomycetes</taxon>
        <taxon>Micrococcales</taxon>
        <taxon>Micrococcaceae</taxon>
        <taxon>Nesterenkonia</taxon>
    </lineage>
</organism>
<dbReference type="InterPro" id="IPR009061">
    <property type="entry name" value="DNA-bd_dom_put_sf"/>
</dbReference>
<gene>
    <name evidence="3" type="ORF">GCM10025790_22980</name>
</gene>
<accession>A0ABP9G1C1</accession>
<name>A0ABP9G1C1_9MICC</name>
<keyword evidence="4" id="KW-1185">Reference proteome</keyword>
<dbReference type="EMBL" id="BAABLW010000007">
    <property type="protein sequence ID" value="GAA4925080.1"/>
    <property type="molecule type" value="Genomic_DNA"/>
</dbReference>
<comment type="caution">
    <text evidence="3">The sequence shown here is derived from an EMBL/GenBank/DDBJ whole genome shotgun (WGS) entry which is preliminary data.</text>
</comment>
<evidence type="ECO:0000313" key="3">
    <source>
        <dbReference type="EMBL" id="GAA4925080.1"/>
    </source>
</evidence>
<evidence type="ECO:0000259" key="2">
    <source>
        <dbReference type="Pfam" id="PF12728"/>
    </source>
</evidence>
<dbReference type="Pfam" id="PF12728">
    <property type="entry name" value="HTH_17"/>
    <property type="match status" value="1"/>
</dbReference>
<dbReference type="RefSeq" id="WP_345478153.1">
    <property type="nucleotide sequence ID" value="NZ_BAABLW010000007.1"/>
</dbReference>
<feature type="region of interest" description="Disordered" evidence="1">
    <location>
        <begin position="1"/>
        <end position="22"/>
    </location>
</feature>
<feature type="compositionally biased region" description="Low complexity" evidence="1">
    <location>
        <begin position="1"/>
        <end position="12"/>
    </location>
</feature>
<proteinExistence type="predicted"/>
<dbReference type="InterPro" id="IPR041657">
    <property type="entry name" value="HTH_17"/>
</dbReference>
<evidence type="ECO:0000313" key="4">
    <source>
        <dbReference type="Proteomes" id="UP001500368"/>
    </source>
</evidence>
<evidence type="ECO:0000256" key="1">
    <source>
        <dbReference type="SAM" id="MobiDB-lite"/>
    </source>
</evidence>
<reference evidence="4" key="1">
    <citation type="journal article" date="2019" name="Int. J. Syst. Evol. Microbiol.">
        <title>The Global Catalogue of Microorganisms (GCM) 10K type strain sequencing project: providing services to taxonomists for standard genome sequencing and annotation.</title>
        <authorList>
            <consortium name="The Broad Institute Genomics Platform"/>
            <consortium name="The Broad Institute Genome Sequencing Center for Infectious Disease"/>
            <person name="Wu L."/>
            <person name="Ma J."/>
        </authorList>
    </citation>
    <scope>NUCLEOTIDE SEQUENCE [LARGE SCALE GENOMIC DNA]</scope>
    <source>
        <strain evidence="4">JCM 19129</strain>
    </source>
</reference>
<feature type="domain" description="Helix-turn-helix" evidence="2">
    <location>
        <begin position="26"/>
        <end position="75"/>
    </location>
</feature>
<dbReference type="SUPFAM" id="SSF46955">
    <property type="entry name" value="Putative DNA-binding domain"/>
    <property type="match status" value="1"/>
</dbReference>